<reference evidence="1 2" key="1">
    <citation type="submission" date="2020-03" db="EMBL/GenBank/DDBJ databases">
        <title>The genome sequence of Microvirga sp. c23x22.</title>
        <authorList>
            <person name="Zhang X."/>
        </authorList>
    </citation>
    <scope>NUCLEOTIDE SEQUENCE [LARGE SCALE GENOMIC DNA]</scope>
    <source>
        <strain evidence="2">c23x22</strain>
    </source>
</reference>
<gene>
    <name evidence="1" type="ORF">HB375_11420</name>
</gene>
<keyword evidence="2" id="KW-1185">Reference proteome</keyword>
<protein>
    <submittedName>
        <fullName evidence="1">Uncharacterized protein</fullName>
    </submittedName>
</protein>
<accession>A0ABX0VGK3</accession>
<evidence type="ECO:0000313" key="1">
    <source>
        <dbReference type="EMBL" id="NIX77217.1"/>
    </source>
</evidence>
<name>A0ABX0VGK3_9HYPH</name>
<dbReference type="RefSeq" id="WP_167673093.1">
    <property type="nucleotide sequence ID" value="NZ_JAATJS010000003.1"/>
</dbReference>
<comment type="caution">
    <text evidence="1">The sequence shown here is derived from an EMBL/GenBank/DDBJ whole genome shotgun (WGS) entry which is preliminary data.</text>
</comment>
<evidence type="ECO:0000313" key="2">
    <source>
        <dbReference type="Proteomes" id="UP000707352"/>
    </source>
</evidence>
<proteinExistence type="predicted"/>
<organism evidence="1 2">
    <name type="scientific">Microvirga terricola</name>
    <dbReference type="NCBI Taxonomy" id="2719797"/>
    <lineage>
        <taxon>Bacteria</taxon>
        <taxon>Pseudomonadati</taxon>
        <taxon>Pseudomonadota</taxon>
        <taxon>Alphaproteobacteria</taxon>
        <taxon>Hyphomicrobiales</taxon>
        <taxon>Methylobacteriaceae</taxon>
        <taxon>Microvirga</taxon>
    </lineage>
</organism>
<dbReference type="EMBL" id="JAATJS010000003">
    <property type="protein sequence ID" value="NIX77217.1"/>
    <property type="molecule type" value="Genomic_DNA"/>
</dbReference>
<sequence>MRFIPMPGRSVARLGLIAGLALPLLALSLAPAEACRGKGFEEMESSSVVEDFQFPDELNGLRREKMREYTCVRHGRNFGVLYKREDVELAEIKINLYEQKFFALSKAPENTLDIAKYASEFARRELELRSMLNPELRFRLIDSQYLEKQHIYTIHIQLKQPSMNCSNLQHQPKTK</sequence>
<dbReference type="Proteomes" id="UP000707352">
    <property type="component" value="Unassembled WGS sequence"/>
</dbReference>